<dbReference type="InterPro" id="IPR036249">
    <property type="entry name" value="Thioredoxin-like_sf"/>
</dbReference>
<gene>
    <name evidence="1" type="ORF">J3U87_30590</name>
</gene>
<evidence type="ECO:0000313" key="2">
    <source>
        <dbReference type="Proteomes" id="UP000663929"/>
    </source>
</evidence>
<reference evidence="1" key="1">
    <citation type="submission" date="2021-03" db="EMBL/GenBank/DDBJ databases">
        <title>Acanthopleuribacteraceae sp. M133.</title>
        <authorList>
            <person name="Wang G."/>
        </authorList>
    </citation>
    <scope>NUCLEOTIDE SEQUENCE</scope>
    <source>
        <strain evidence="1">M133</strain>
    </source>
</reference>
<keyword evidence="2" id="KW-1185">Reference proteome</keyword>
<dbReference type="KEGG" id="scor:J3U87_30590"/>
<protein>
    <submittedName>
        <fullName evidence="1">Uncharacterized protein</fullName>
    </submittedName>
</protein>
<evidence type="ECO:0000313" key="1">
    <source>
        <dbReference type="EMBL" id="QTD49952.1"/>
    </source>
</evidence>
<dbReference type="Proteomes" id="UP000663929">
    <property type="component" value="Chromosome"/>
</dbReference>
<sequence>MKEKKKALLLVTVAAVAILGYAYEHQIRVFFSRSSGFDLTRIGFHDMAGRTYQIPEGYRGYVVFYSDLSGCTSCLRRLGPLKRFSEVYEEVGMFSILNDDTGAHGFAELMTSYDVPGEYLQDKLGQLKNRLHLGEHPLLLFFNRDQKLIAILPLDVEYEDLRKLLHQYANEM</sequence>
<dbReference type="SUPFAM" id="SSF52833">
    <property type="entry name" value="Thioredoxin-like"/>
    <property type="match status" value="1"/>
</dbReference>
<organism evidence="1 2">
    <name type="scientific">Sulfidibacter corallicola</name>
    <dbReference type="NCBI Taxonomy" id="2818388"/>
    <lineage>
        <taxon>Bacteria</taxon>
        <taxon>Pseudomonadati</taxon>
        <taxon>Acidobacteriota</taxon>
        <taxon>Holophagae</taxon>
        <taxon>Acanthopleuribacterales</taxon>
        <taxon>Acanthopleuribacteraceae</taxon>
        <taxon>Sulfidibacter</taxon>
    </lineage>
</organism>
<accession>A0A8A4TLG3</accession>
<dbReference type="RefSeq" id="WP_237379583.1">
    <property type="nucleotide sequence ID" value="NZ_CP071793.1"/>
</dbReference>
<dbReference type="EMBL" id="CP071793">
    <property type="protein sequence ID" value="QTD49952.1"/>
    <property type="molecule type" value="Genomic_DNA"/>
</dbReference>
<name>A0A8A4TLG3_SULCO</name>
<proteinExistence type="predicted"/>
<dbReference type="AlphaFoldDB" id="A0A8A4TLG3"/>